<keyword evidence="3" id="KW-1185">Reference proteome</keyword>
<evidence type="ECO:0000313" key="3">
    <source>
        <dbReference type="Proteomes" id="UP000184184"/>
    </source>
</evidence>
<name>A0A1M7NT34_9BACI</name>
<dbReference type="RefSeq" id="WP_073201471.1">
    <property type="nucleotide sequence ID" value="NZ_FRCZ01000003.1"/>
</dbReference>
<dbReference type="InterPro" id="IPR030906">
    <property type="entry name" value="Surf_polysacc"/>
</dbReference>
<sequence>MTNKRFLYLPVEVKVRELDAKLLLSYYAMKQGYQVIIGDHPTVVESTAHFPAGIFLAKGGPKGFRKRTITKVKENGQIVVELDEEGLLIEKSKYIRDRMRKDMLQFVEQEYCWGDHQKQIISNTYPDLATKCKIVGNPRLDLLSEKYREIYRLEAKAIQEKYHNFILVNTRFPLYNASKGLKENSYVEPIKKLYIAFLEMIEATAKRFPEKNIVIRPHPGENRRTYQQRFKQFHNVHIIHEGSIINWLLAANVIIHNGCTSGIEAFLLDKPVISYIPFVEKNTVLPNQVGLQITTIPSLQQAILNISDYNQHKKVPESLYHHCFMEHDSYSYDRILQLCNRISLPSPPPKISPQRISIQKQKRRFSLLENELMNFYQKIDQIEQSSFQRHIDKIAPNAYRVQAIT</sequence>
<dbReference type="NCBIfam" id="TIGR04396">
    <property type="entry name" value="surf_polysacc"/>
    <property type="match status" value="1"/>
</dbReference>
<accession>A0A1M7NT34</accession>
<dbReference type="InterPro" id="IPR043148">
    <property type="entry name" value="TagF_C"/>
</dbReference>
<evidence type="ECO:0000256" key="1">
    <source>
        <dbReference type="SAM" id="Coils"/>
    </source>
</evidence>
<dbReference type="OrthoDB" id="5430637at2"/>
<feature type="coiled-coil region" evidence="1">
    <location>
        <begin position="358"/>
        <end position="385"/>
    </location>
</feature>
<organism evidence="2 3">
    <name type="scientific">Gracilibacillus kekensis</name>
    <dbReference type="NCBI Taxonomy" id="1027249"/>
    <lineage>
        <taxon>Bacteria</taxon>
        <taxon>Bacillati</taxon>
        <taxon>Bacillota</taxon>
        <taxon>Bacilli</taxon>
        <taxon>Bacillales</taxon>
        <taxon>Bacillaceae</taxon>
        <taxon>Gracilibacillus</taxon>
    </lineage>
</organism>
<dbReference type="STRING" id="1027249.SAMN05216179_1746"/>
<keyword evidence="1" id="KW-0175">Coiled coil</keyword>
<dbReference type="AlphaFoldDB" id="A0A1M7NT34"/>
<gene>
    <name evidence="2" type="ORF">SAMN05216179_1746</name>
</gene>
<dbReference type="Gene3D" id="3.40.50.12580">
    <property type="match status" value="1"/>
</dbReference>
<dbReference type="SUPFAM" id="SSF53756">
    <property type="entry name" value="UDP-Glycosyltransferase/glycogen phosphorylase"/>
    <property type="match status" value="1"/>
</dbReference>
<proteinExistence type="predicted"/>
<evidence type="ECO:0000313" key="2">
    <source>
        <dbReference type="EMBL" id="SHN07181.1"/>
    </source>
</evidence>
<protein>
    <submittedName>
        <fullName evidence="2">Surface carbohydrate biosynthesis protein</fullName>
    </submittedName>
</protein>
<dbReference type="Proteomes" id="UP000184184">
    <property type="component" value="Unassembled WGS sequence"/>
</dbReference>
<dbReference type="EMBL" id="FRCZ01000003">
    <property type="protein sequence ID" value="SHN07181.1"/>
    <property type="molecule type" value="Genomic_DNA"/>
</dbReference>
<reference evidence="2 3" key="1">
    <citation type="submission" date="2016-11" db="EMBL/GenBank/DDBJ databases">
        <authorList>
            <person name="Jaros S."/>
            <person name="Januszkiewicz K."/>
            <person name="Wedrychowicz H."/>
        </authorList>
    </citation>
    <scope>NUCLEOTIDE SEQUENCE [LARGE SCALE GENOMIC DNA]</scope>
    <source>
        <strain evidence="2 3">CGMCC 1.10681</strain>
    </source>
</reference>